<dbReference type="Proteomes" id="UP000302163">
    <property type="component" value="Chromosome"/>
</dbReference>
<organism evidence="1 2">
    <name type="scientific">Jejubacter calystegiae</name>
    <dbReference type="NCBI Taxonomy" id="2579935"/>
    <lineage>
        <taxon>Bacteria</taxon>
        <taxon>Pseudomonadati</taxon>
        <taxon>Pseudomonadota</taxon>
        <taxon>Gammaproteobacteria</taxon>
        <taxon>Enterobacterales</taxon>
        <taxon>Enterobacteriaceae</taxon>
        <taxon>Jejubacter</taxon>
    </lineage>
</organism>
<evidence type="ECO:0000313" key="1">
    <source>
        <dbReference type="EMBL" id="QCT21476.1"/>
    </source>
</evidence>
<keyword evidence="2" id="KW-1185">Reference proteome</keyword>
<evidence type="ECO:0000313" key="2">
    <source>
        <dbReference type="Proteomes" id="UP000302163"/>
    </source>
</evidence>
<gene>
    <name evidence="1" type="ORF">FEM41_18375</name>
</gene>
<reference evidence="1 2" key="1">
    <citation type="submission" date="2019-05" db="EMBL/GenBank/DDBJ databases">
        <title>Complete genome sequence of Izhakiella calystegiae KSNA2, an endophyte isolated from beach morning glory (Calystegia soldanella).</title>
        <authorList>
            <person name="Jiang L."/>
            <person name="Jeong J.C."/>
            <person name="Kim C.Y."/>
            <person name="Kim D.H."/>
            <person name="Kim S.W."/>
            <person name="Lee j."/>
        </authorList>
    </citation>
    <scope>NUCLEOTIDE SEQUENCE [LARGE SCALE GENOMIC DNA]</scope>
    <source>
        <strain evidence="1 2">KSNA2</strain>
    </source>
</reference>
<proteinExistence type="predicted"/>
<dbReference type="KEGG" id="izh:FEM41_18375"/>
<dbReference type="EMBL" id="CP040428">
    <property type="protein sequence ID" value="QCT21476.1"/>
    <property type="molecule type" value="Genomic_DNA"/>
</dbReference>
<accession>A0A4P8YN09</accession>
<dbReference type="RefSeq" id="WP_138097632.1">
    <property type="nucleotide sequence ID" value="NZ_CP040428.1"/>
</dbReference>
<protein>
    <submittedName>
        <fullName evidence="1">Uncharacterized protein</fullName>
    </submittedName>
</protein>
<dbReference type="OrthoDB" id="6519936at2"/>
<dbReference type="AlphaFoldDB" id="A0A4P8YN09"/>
<sequence>MLAATLKLTLSERASRMVVPDLQALIPPSDISIFINHLGADHSATVECSRSTEVCSLLAATLMTWLRLCAAKGLQLWSNGDALDAKALDTQRLYGLLMAADAHLVMDFNQ</sequence>
<name>A0A4P8YN09_9ENTR</name>